<accession>A0A0A2F4H8</accession>
<dbReference type="Proteomes" id="UP000030130">
    <property type="component" value="Unassembled WGS sequence"/>
</dbReference>
<dbReference type="EMBL" id="JRAI01000046">
    <property type="protein sequence ID" value="KGN85883.1"/>
    <property type="molecule type" value="Genomic_DNA"/>
</dbReference>
<proteinExistence type="predicted"/>
<organism evidence="1 2">
    <name type="scientific">Porphyromonas gulae</name>
    <dbReference type="NCBI Taxonomy" id="111105"/>
    <lineage>
        <taxon>Bacteria</taxon>
        <taxon>Pseudomonadati</taxon>
        <taxon>Bacteroidota</taxon>
        <taxon>Bacteroidia</taxon>
        <taxon>Bacteroidales</taxon>
        <taxon>Porphyromonadaceae</taxon>
        <taxon>Porphyromonas</taxon>
    </lineage>
</organism>
<evidence type="ECO:0000313" key="1">
    <source>
        <dbReference type="EMBL" id="KGN85883.1"/>
    </source>
</evidence>
<name>A0A0A2F4H8_9PORP</name>
<dbReference type="AlphaFoldDB" id="A0A0A2F4H8"/>
<sequence>MFTDEPRILCECCNKNLLEEGAGIFVILKKYTDCEEKETTTSLYEEAYFSCKGYCDVVLKEKYLKNGDYLDSWIDISDFLSPTHYLMRMMAWMNAMNLNNEKLEKAAFDKLKKLFINSFPHIAREQTTKEKEKIKHYLQNGWGDLL</sequence>
<evidence type="ECO:0000313" key="2">
    <source>
        <dbReference type="Proteomes" id="UP000030130"/>
    </source>
</evidence>
<comment type="caution">
    <text evidence="1">The sequence shown here is derived from an EMBL/GenBank/DDBJ whole genome shotgun (WGS) entry which is preliminary data.</text>
</comment>
<protein>
    <submittedName>
        <fullName evidence="1">Uncharacterized protein</fullName>
    </submittedName>
</protein>
<gene>
    <name evidence="1" type="ORF">HR08_05015</name>
</gene>
<reference evidence="1 2" key="1">
    <citation type="submission" date="2014-08" db="EMBL/GenBank/DDBJ databases">
        <title>Porphyromonas gulae strain:COT-052_OH1451 Genome sequencing.</title>
        <authorList>
            <person name="Wallis C."/>
            <person name="Deusch O."/>
            <person name="O'Flynn C."/>
            <person name="Davis I."/>
            <person name="Jospin G."/>
            <person name="Darling A.E."/>
            <person name="Coil D.A."/>
            <person name="Alexiev A."/>
            <person name="Horsfall A."/>
            <person name="Kirkwood N."/>
            <person name="Harris S."/>
            <person name="Eisen J.A."/>
        </authorList>
    </citation>
    <scope>NUCLEOTIDE SEQUENCE [LARGE SCALE GENOMIC DNA]</scope>
    <source>
        <strain evidence="2">COT-052 OH1451</strain>
    </source>
</reference>